<evidence type="ECO:0000256" key="1">
    <source>
        <dbReference type="ARBA" id="ARBA00004651"/>
    </source>
</evidence>
<dbReference type="AlphaFoldDB" id="A0A0D0K8R9"/>
<dbReference type="PANTHER" id="PTHR30572:SF4">
    <property type="entry name" value="ABC TRANSPORTER PERMEASE YTRF"/>
    <property type="match status" value="1"/>
</dbReference>
<feature type="domain" description="ABC3 transporter permease C-terminal" evidence="8">
    <location>
        <begin position="282"/>
        <end position="395"/>
    </location>
</feature>
<keyword evidence="4 7" id="KW-1133">Transmembrane helix</keyword>
<evidence type="ECO:0000259" key="9">
    <source>
        <dbReference type="Pfam" id="PF12704"/>
    </source>
</evidence>
<evidence type="ECO:0000256" key="6">
    <source>
        <dbReference type="ARBA" id="ARBA00038076"/>
    </source>
</evidence>
<evidence type="ECO:0000256" key="5">
    <source>
        <dbReference type="ARBA" id="ARBA00023136"/>
    </source>
</evidence>
<evidence type="ECO:0000256" key="2">
    <source>
        <dbReference type="ARBA" id="ARBA00022475"/>
    </source>
</evidence>
<comment type="similarity">
    <text evidence="6">Belongs to the ABC-4 integral membrane protein family.</text>
</comment>
<feature type="transmembrane region" description="Helical" evidence="7">
    <location>
        <begin position="331"/>
        <end position="354"/>
    </location>
</feature>
<evidence type="ECO:0000313" key="10">
    <source>
        <dbReference type="EMBL" id="KIQ05068.1"/>
    </source>
</evidence>
<evidence type="ECO:0000259" key="8">
    <source>
        <dbReference type="Pfam" id="PF02687"/>
    </source>
</evidence>
<feature type="domain" description="MacB-like periplasmic core" evidence="9">
    <location>
        <begin position="20"/>
        <end position="241"/>
    </location>
</feature>
<organism evidence="10 11">
    <name type="scientific">Agrobacterium tumefaciens</name>
    <dbReference type="NCBI Taxonomy" id="358"/>
    <lineage>
        <taxon>Bacteria</taxon>
        <taxon>Pseudomonadati</taxon>
        <taxon>Pseudomonadota</taxon>
        <taxon>Alphaproteobacteria</taxon>
        <taxon>Hyphomicrobiales</taxon>
        <taxon>Rhizobiaceae</taxon>
        <taxon>Rhizobium/Agrobacterium group</taxon>
        <taxon>Agrobacterium</taxon>
        <taxon>Agrobacterium tumefaciens complex</taxon>
    </lineage>
</organism>
<evidence type="ECO:0000256" key="4">
    <source>
        <dbReference type="ARBA" id="ARBA00022989"/>
    </source>
</evidence>
<reference evidence="10 11" key="1">
    <citation type="submission" date="2014-12" db="EMBL/GenBank/DDBJ databases">
        <title>16Stimator: statistical estimation of ribosomal gene copy numbers from draft genome assemblies.</title>
        <authorList>
            <person name="Perisin M.A."/>
            <person name="Vetter M."/>
            <person name="Gilbert J.A."/>
            <person name="Bergelson J."/>
        </authorList>
    </citation>
    <scope>NUCLEOTIDE SEQUENCE [LARGE SCALE GENOMIC DNA]</scope>
    <source>
        <strain evidence="10 11">MEJ076</strain>
    </source>
</reference>
<dbReference type="EMBL" id="JXQV01000003">
    <property type="protein sequence ID" value="KIQ05068.1"/>
    <property type="molecule type" value="Genomic_DNA"/>
</dbReference>
<dbReference type="GO" id="GO:0022857">
    <property type="term" value="F:transmembrane transporter activity"/>
    <property type="evidence" value="ECO:0007669"/>
    <property type="project" value="TreeGrafter"/>
</dbReference>
<comment type="caution">
    <text evidence="10">The sequence shown here is derived from an EMBL/GenBank/DDBJ whole genome shotgun (WGS) entry which is preliminary data.</text>
</comment>
<keyword evidence="2" id="KW-1003">Cell membrane</keyword>
<evidence type="ECO:0000313" key="11">
    <source>
        <dbReference type="Proteomes" id="UP000035017"/>
    </source>
</evidence>
<dbReference type="InterPro" id="IPR050250">
    <property type="entry name" value="Macrolide_Exporter_MacB"/>
</dbReference>
<feature type="transmembrane region" description="Helical" evidence="7">
    <location>
        <begin position="21"/>
        <end position="40"/>
    </location>
</feature>
<evidence type="ECO:0000256" key="7">
    <source>
        <dbReference type="SAM" id="Phobius"/>
    </source>
</evidence>
<dbReference type="GO" id="GO:0005886">
    <property type="term" value="C:plasma membrane"/>
    <property type="evidence" value="ECO:0007669"/>
    <property type="project" value="UniProtKB-SubCell"/>
</dbReference>
<name>A0A0D0K8R9_AGRTU</name>
<keyword evidence="5 7" id="KW-0472">Membrane</keyword>
<protein>
    <submittedName>
        <fullName evidence="10">Multidrug ABC transporter substrate-binding protein</fullName>
    </submittedName>
</protein>
<keyword evidence="3 7" id="KW-0812">Transmembrane</keyword>
<dbReference type="OrthoDB" id="9770036at2"/>
<dbReference type="Pfam" id="PF12704">
    <property type="entry name" value="MacB_PCD"/>
    <property type="match status" value="1"/>
</dbReference>
<comment type="subcellular location">
    <subcellularLocation>
        <location evidence="1">Cell membrane</location>
        <topology evidence="1">Multi-pass membrane protein</topology>
    </subcellularLocation>
</comment>
<accession>A0A0D0K8R9</accession>
<dbReference type="Proteomes" id="UP000035017">
    <property type="component" value="Unassembled WGS sequence"/>
</dbReference>
<feature type="transmembrane region" description="Helical" evidence="7">
    <location>
        <begin position="279"/>
        <end position="303"/>
    </location>
</feature>
<dbReference type="InterPro" id="IPR025857">
    <property type="entry name" value="MacB_PCD"/>
</dbReference>
<dbReference type="InterPro" id="IPR003838">
    <property type="entry name" value="ABC3_permease_C"/>
</dbReference>
<proteinExistence type="inferred from homology"/>
<feature type="transmembrane region" description="Helical" evidence="7">
    <location>
        <begin position="366"/>
        <end position="385"/>
    </location>
</feature>
<dbReference type="Pfam" id="PF02687">
    <property type="entry name" value="FtsX"/>
    <property type="match status" value="1"/>
</dbReference>
<evidence type="ECO:0000256" key="3">
    <source>
        <dbReference type="ARBA" id="ARBA00022692"/>
    </source>
</evidence>
<sequence>MFLETARLALRAISRNILRSFLTVLGVVIGVAAVIAMVTIGNGTTAQVKSELSRLGTNMLFVRPGQFGPGRASTEAKRFNDHDIVAMRDQLSGIRAVAPVNRSSAATVIYGGKNHATSVVGTTNDYLVTQDWTLALGRDFLPAEDRGGQIGCIMGETVRQELFGSANPVGQTIRVSNISCPVIGVLARKGQSGLGDDQDDTIIMPLKIHQRRIGGTTTISSVMVSAQDGVSTAKVQSDIENLLRERRRIAIGRDDDFTVNDMAQIASAMTGTTTLLTGLLGAVAAVSLLVGGIGIMNIMLVSVTERTREIGIRLAIGALEKQVLTQFLVEAVMLSAFGGVAGILTGLGLAYTVVSFLGVPFVTSPAIIALAFGFSAAIGVVFGYFPARRAASLSPIEALRHE</sequence>
<gene>
    <name evidence="10" type="ORF">RU07_02425</name>
</gene>
<dbReference type="PANTHER" id="PTHR30572">
    <property type="entry name" value="MEMBRANE COMPONENT OF TRANSPORTER-RELATED"/>
    <property type="match status" value="1"/>
</dbReference>